<evidence type="ECO:0000256" key="6">
    <source>
        <dbReference type="ARBA" id="ARBA00031723"/>
    </source>
</evidence>
<reference evidence="7" key="1">
    <citation type="submission" date="2024-01" db="EMBL/GenBank/DDBJ databases">
        <title>The first autotrophic representatives of the genus Thermodesulfovibrio.</title>
        <authorList>
            <person name="Maltseva A.I."/>
            <person name="Elcheninov A.G."/>
            <person name="Kublanov I.V."/>
            <person name="Lebedinsky A.V."/>
            <person name="Frolov E.N."/>
        </authorList>
    </citation>
    <scope>NUCLEOTIDE SEQUENCE</scope>
    <source>
        <strain evidence="7">3462-1</strain>
    </source>
</reference>
<accession>A0AAU8H466</accession>
<dbReference type="GO" id="GO:0003723">
    <property type="term" value="F:RNA binding"/>
    <property type="evidence" value="ECO:0007669"/>
    <property type="project" value="UniProtKB-KW"/>
</dbReference>
<evidence type="ECO:0000256" key="1">
    <source>
        <dbReference type="ARBA" id="ARBA00003640"/>
    </source>
</evidence>
<evidence type="ECO:0000256" key="3">
    <source>
        <dbReference type="ARBA" id="ARBA00016118"/>
    </source>
</evidence>
<protein>
    <recommendedName>
        <fullName evidence="3">CRISPR system Cms protein Csm2</fullName>
    </recommendedName>
    <alternativeName>
        <fullName evidence="6">CRISPR type III A-associated protein Csm2</fullName>
    </alternativeName>
</protein>
<dbReference type="GO" id="GO:0051607">
    <property type="term" value="P:defense response to virus"/>
    <property type="evidence" value="ECO:0007669"/>
    <property type="project" value="UniProtKB-KW"/>
</dbReference>
<keyword evidence="5" id="KW-0051">Antiviral defense</keyword>
<keyword evidence="4" id="KW-0694">RNA-binding</keyword>
<evidence type="ECO:0000256" key="4">
    <source>
        <dbReference type="ARBA" id="ARBA00022884"/>
    </source>
</evidence>
<dbReference type="NCBIfam" id="TIGR01870">
    <property type="entry name" value="cas_TM1810_Csm2"/>
    <property type="match status" value="1"/>
</dbReference>
<sequence length="134" mass="16429">MNNKIKFWEDEAREIVNPELFSEIADKWAKDIKESGKKKKDKNKISQLRKFYDEVLTFHGRIKNDEEFQKMLPYIKILNAKAYYAEGRNLITEEFRMFLKECINQIRSKKDFDVFVKFFEAFMGFYRYYDEKMK</sequence>
<name>A0AAU8H466_9BACT</name>
<dbReference type="KEGG" id="tob:V4D31_08135"/>
<gene>
    <name evidence="7" type="primary">csm2</name>
    <name evidence="7" type="ORF">V4D31_08135</name>
</gene>
<comment type="similarity">
    <text evidence="2">Belongs to the CRISPR-associated Csm2 family.</text>
</comment>
<evidence type="ECO:0000313" key="7">
    <source>
        <dbReference type="EMBL" id="XCH48299.1"/>
    </source>
</evidence>
<proteinExistence type="inferred from homology"/>
<comment type="function">
    <text evidence="1">This subunit may be involved in monitoring complementarity of crRNA and target RNA.</text>
</comment>
<evidence type="ECO:0000256" key="2">
    <source>
        <dbReference type="ARBA" id="ARBA00006896"/>
    </source>
</evidence>
<dbReference type="AlphaFoldDB" id="A0AAU8H466"/>
<dbReference type="InterPro" id="IPR010149">
    <property type="entry name" value="CRISPR-assoc_prot_Csm2_III-A"/>
</dbReference>
<dbReference type="Pfam" id="PF03750">
    <property type="entry name" value="Csm2_III-A"/>
    <property type="match status" value="1"/>
</dbReference>
<evidence type="ECO:0000256" key="5">
    <source>
        <dbReference type="ARBA" id="ARBA00023118"/>
    </source>
</evidence>
<dbReference type="RefSeq" id="WP_353685949.1">
    <property type="nucleotide sequence ID" value="NZ_CP144374.1"/>
</dbReference>
<organism evidence="7">
    <name type="scientific">Thermodesulfovibrio obliviosus</name>
    <dbReference type="NCBI Taxonomy" id="3118332"/>
    <lineage>
        <taxon>Bacteria</taxon>
        <taxon>Pseudomonadati</taxon>
        <taxon>Nitrospirota</taxon>
        <taxon>Thermodesulfovibrionia</taxon>
        <taxon>Thermodesulfovibrionales</taxon>
        <taxon>Thermodesulfovibrionaceae</taxon>
        <taxon>Thermodesulfovibrio</taxon>
    </lineage>
</organism>
<dbReference type="EMBL" id="CP144374">
    <property type="protein sequence ID" value="XCH48299.1"/>
    <property type="molecule type" value="Genomic_DNA"/>
</dbReference>